<comment type="caution">
    <text evidence="5">The sequence shown here is derived from an EMBL/GenBank/DDBJ whole genome shotgun (WGS) entry which is preliminary data.</text>
</comment>
<dbReference type="RefSeq" id="WP_197903073.1">
    <property type="nucleotide sequence ID" value="NZ_JACSGR010000004.1"/>
</dbReference>
<keyword evidence="6" id="KW-1185">Reference proteome</keyword>
<accession>A0ABS0NA73</accession>
<dbReference type="InterPro" id="IPR003593">
    <property type="entry name" value="AAA+_ATPase"/>
</dbReference>
<evidence type="ECO:0000259" key="4">
    <source>
        <dbReference type="PROSITE" id="PS00662"/>
    </source>
</evidence>
<keyword evidence="2" id="KW-0547">Nucleotide-binding</keyword>
<dbReference type="PANTHER" id="PTHR30258:SF2">
    <property type="entry name" value="COMG OPERON PROTEIN 1"/>
    <property type="match status" value="1"/>
</dbReference>
<dbReference type="PROSITE" id="PS00662">
    <property type="entry name" value="T2SP_E"/>
    <property type="match status" value="1"/>
</dbReference>
<protein>
    <submittedName>
        <fullName evidence="5">Type II/IV secretion system protein</fullName>
    </submittedName>
</protein>
<dbReference type="InterPro" id="IPR027417">
    <property type="entry name" value="P-loop_NTPase"/>
</dbReference>
<dbReference type="SUPFAM" id="SSF52540">
    <property type="entry name" value="P-loop containing nucleoside triphosphate hydrolases"/>
    <property type="match status" value="1"/>
</dbReference>
<comment type="similarity">
    <text evidence="1">Belongs to the GSP E family.</text>
</comment>
<dbReference type="Gene3D" id="3.40.50.300">
    <property type="entry name" value="P-loop containing nucleotide triphosphate hydrolases"/>
    <property type="match status" value="1"/>
</dbReference>
<reference evidence="5 6" key="1">
    <citation type="submission" date="2020-09" db="EMBL/GenBank/DDBJ databases">
        <title>Eikenella S3660 sp. nov., isolated from a throat swab.</title>
        <authorList>
            <person name="Buhl M."/>
        </authorList>
    </citation>
    <scope>NUCLEOTIDE SEQUENCE [LARGE SCALE GENOMIC DNA]</scope>
    <source>
        <strain evidence="5 6">S3360</strain>
    </source>
</reference>
<dbReference type="Gene3D" id="3.30.450.90">
    <property type="match status" value="1"/>
</dbReference>
<dbReference type="SMART" id="SM00382">
    <property type="entry name" value="AAA"/>
    <property type="match status" value="1"/>
</dbReference>
<dbReference type="EMBL" id="JACSGR010000004">
    <property type="protein sequence ID" value="MBH5329204.1"/>
    <property type="molecule type" value="Genomic_DNA"/>
</dbReference>
<name>A0ABS0NA73_9NEIS</name>
<sequence>MENVPNSALPAAMDCLLQDKGKSYDLNVAARFISTSMGDEAAVAFLNWVFPYAASIKASDIHFRDQKNGCQVRLRNRKMQMVNSWLFSRMAAQTIDEKIRAKCNISSSDRESPQDGSFWLLDQERNSMVDVRVSILPTRYGQSTVCRILNQENAGFGLDAVYMPDYVRHALEQALESNEGMILVCGPTGSGKSFTLNACLNHINREDIHLCTAEDPIEYPVEGANQVSIHPVHRPFARVLRSFLRHDPDVILVGEIRDLETAQTAVTAANTGHLILSTLHANDAALALSRLVGLGVEAYLLADVMLAFFSQRLMNRLCPHCRIEVTPDAAQKLPTRFPAEKYFRRNSAGCDECNHEGNISRIPVMEFALNSPEVRLALINGDSQAMENALLQQPSYRTLSEAALEMSAAGLVDFDEACHIGSLAIDRLSKEAE</sequence>
<evidence type="ECO:0000256" key="1">
    <source>
        <dbReference type="ARBA" id="ARBA00006611"/>
    </source>
</evidence>
<evidence type="ECO:0000256" key="3">
    <source>
        <dbReference type="ARBA" id="ARBA00022840"/>
    </source>
</evidence>
<dbReference type="Proteomes" id="UP000768471">
    <property type="component" value="Unassembled WGS sequence"/>
</dbReference>
<evidence type="ECO:0000256" key="2">
    <source>
        <dbReference type="ARBA" id="ARBA00022741"/>
    </source>
</evidence>
<evidence type="ECO:0000313" key="5">
    <source>
        <dbReference type="EMBL" id="MBH5329204.1"/>
    </source>
</evidence>
<gene>
    <name evidence="5" type="ORF">H9Q10_05920</name>
</gene>
<evidence type="ECO:0000313" key="6">
    <source>
        <dbReference type="Proteomes" id="UP000768471"/>
    </source>
</evidence>
<dbReference type="CDD" id="cd01129">
    <property type="entry name" value="PulE-GspE-like"/>
    <property type="match status" value="1"/>
</dbReference>
<dbReference type="InterPro" id="IPR001482">
    <property type="entry name" value="T2SS/T4SS_dom"/>
</dbReference>
<dbReference type="Pfam" id="PF00437">
    <property type="entry name" value="T2SSE"/>
    <property type="match status" value="1"/>
</dbReference>
<dbReference type="PANTHER" id="PTHR30258">
    <property type="entry name" value="TYPE II SECRETION SYSTEM PROTEIN GSPE-RELATED"/>
    <property type="match status" value="1"/>
</dbReference>
<feature type="domain" description="Bacterial type II secretion system protein E" evidence="4">
    <location>
        <begin position="244"/>
        <end position="258"/>
    </location>
</feature>
<keyword evidence="3" id="KW-0067">ATP-binding</keyword>
<proteinExistence type="inferred from homology"/>
<organism evidence="5 6">
    <name type="scientific">Eikenella glucosivorans</name>
    <dbReference type="NCBI Taxonomy" id="2766967"/>
    <lineage>
        <taxon>Bacteria</taxon>
        <taxon>Pseudomonadati</taxon>
        <taxon>Pseudomonadota</taxon>
        <taxon>Betaproteobacteria</taxon>
        <taxon>Neisseriales</taxon>
        <taxon>Neisseriaceae</taxon>
        <taxon>Eikenella</taxon>
    </lineage>
</organism>